<feature type="region of interest" description="Disordered" evidence="1">
    <location>
        <begin position="109"/>
        <end position="132"/>
    </location>
</feature>
<feature type="region of interest" description="Disordered" evidence="1">
    <location>
        <begin position="530"/>
        <end position="765"/>
    </location>
</feature>
<feature type="compositionally biased region" description="Polar residues" evidence="1">
    <location>
        <begin position="16"/>
        <end position="29"/>
    </location>
</feature>
<feature type="compositionally biased region" description="Basic and acidic residues" evidence="1">
    <location>
        <begin position="588"/>
        <end position="599"/>
    </location>
</feature>
<feature type="compositionally biased region" description="Basic and acidic residues" evidence="1">
    <location>
        <begin position="476"/>
        <end position="485"/>
    </location>
</feature>
<feature type="region of interest" description="Disordered" evidence="1">
    <location>
        <begin position="233"/>
        <end position="266"/>
    </location>
</feature>
<feature type="compositionally biased region" description="Polar residues" evidence="1">
    <location>
        <begin position="805"/>
        <end position="815"/>
    </location>
</feature>
<keyword evidence="2" id="KW-1185">Reference proteome</keyword>
<evidence type="ECO:0000256" key="1">
    <source>
        <dbReference type="SAM" id="MobiDB-lite"/>
    </source>
</evidence>
<evidence type="ECO:0000313" key="3">
    <source>
        <dbReference type="RefSeq" id="XP_005113094.1"/>
    </source>
</evidence>
<feature type="compositionally biased region" description="Basic and acidic residues" evidence="1">
    <location>
        <begin position="674"/>
        <end position="687"/>
    </location>
</feature>
<feature type="compositionally biased region" description="Basic and acidic residues" evidence="1">
    <location>
        <begin position="615"/>
        <end position="627"/>
    </location>
</feature>
<protein>
    <submittedName>
        <fullName evidence="3">Flocculation protein FLO11</fullName>
    </submittedName>
</protein>
<evidence type="ECO:0000313" key="2">
    <source>
        <dbReference type="Proteomes" id="UP000694888"/>
    </source>
</evidence>
<feature type="compositionally biased region" description="Low complexity" evidence="1">
    <location>
        <begin position="658"/>
        <end position="668"/>
    </location>
</feature>
<name>A0ABM0KAT6_APLCA</name>
<feature type="region of interest" description="Disordered" evidence="1">
    <location>
        <begin position="281"/>
        <end position="512"/>
    </location>
</feature>
<feature type="compositionally biased region" description="Basic and acidic residues" evidence="1">
    <location>
        <begin position="253"/>
        <end position="264"/>
    </location>
</feature>
<organism evidence="2 3">
    <name type="scientific">Aplysia californica</name>
    <name type="common">California sea hare</name>
    <dbReference type="NCBI Taxonomy" id="6500"/>
    <lineage>
        <taxon>Eukaryota</taxon>
        <taxon>Metazoa</taxon>
        <taxon>Spiralia</taxon>
        <taxon>Lophotrochozoa</taxon>
        <taxon>Mollusca</taxon>
        <taxon>Gastropoda</taxon>
        <taxon>Heterobranchia</taxon>
        <taxon>Euthyneura</taxon>
        <taxon>Tectipleura</taxon>
        <taxon>Aplysiida</taxon>
        <taxon>Aplysioidea</taxon>
        <taxon>Aplysiidae</taxon>
        <taxon>Aplysia</taxon>
    </lineage>
</organism>
<feature type="compositionally biased region" description="Low complexity" evidence="1">
    <location>
        <begin position="455"/>
        <end position="467"/>
    </location>
</feature>
<dbReference type="RefSeq" id="XP_005113094.1">
    <property type="nucleotide sequence ID" value="XM_005113037.3"/>
</dbReference>
<feature type="compositionally biased region" description="Low complexity" evidence="1">
    <location>
        <begin position="530"/>
        <end position="541"/>
    </location>
</feature>
<accession>A0ABM0KAT6</accession>
<feature type="compositionally biased region" description="Basic and acidic residues" evidence="1">
    <location>
        <begin position="546"/>
        <end position="565"/>
    </location>
</feature>
<feature type="region of interest" description="Disordered" evidence="1">
    <location>
        <begin position="1"/>
        <end position="29"/>
    </location>
</feature>
<dbReference type="Proteomes" id="UP000694888">
    <property type="component" value="Unplaced"/>
</dbReference>
<dbReference type="GeneID" id="101854066"/>
<feature type="compositionally biased region" description="Polar residues" evidence="1">
    <location>
        <begin position="426"/>
        <end position="440"/>
    </location>
</feature>
<feature type="compositionally biased region" description="Basic and acidic residues" evidence="1">
    <location>
        <begin position="826"/>
        <end position="837"/>
    </location>
</feature>
<sequence>MSSSEFAGMGTAVPPSYSQQNGRATTEKLSSVLENPFYKNFGRKHNVPSYQKDSLQSDVLDRRRLSGVIDSTSRNDESEDIGEYRPGSGFVHKLLDKFSSLSAKEDTAFSSSHVKRSSSLEDLTGSNSVKSKNVTFKDPASLDVKSGIGKPLSSVSKTSHRARSIESLPHAHRKSSHHHNLAIPLRHVETKKWDKGKDAVIPKSPRDSHVVAPDVDLARDDIIIIETTPSVVAKKDESNDESDSDNGTPRLLSYREESVPDELPKPNTVVNVRSLFETASVTSGTSVFRRPKPEPLKHIGRSGDFSQTGSVTSPSSGDESNKLVSVTSPRFVNNDTQANSVPFISPSNTATSPPIFSPRSSELSQPSFQSKHDENKSSSSVTTNSIAFRQRSASPQEVTSPRPDTTHSTTGDDEKTASPFRPSPTPRNTASVKPTIASKTNAHDLKPVPVPYPAPASAATSYKKSSPVVPVAPFKNKQDDKKDDGTPVMIFDKSKISPTKKRSPRTKDYTPLDNEISKKEVFTGGKKVSVTSVNVKSSGKGPIPDIPRENKNVSKEKPLNSRKSTENVSVNKLNDLEMKKSKAPVPVLEKKDITLERKTPTAPARRSFEVPPKNHIQEDRKALDKLSKPLPVKTASTAVSSSEPKPEPKQPSKMLYVSSSSDASESDATPPETPRTKPDKTKSDSEPIKGIPSIIAQRLKKEKNDPSQASSLTRPSSLIDRQLKSDSGETDSSTSSETFSPRVNLSSTPSVQSKDDNKDEISNSIENEIAAVRKRMEGNRSKATGVAQIFDSSQLAKKRKENQRQRATFNAQSQGLVPPLDLSSITDDKNRDYQPKPREIKPCNIVFVGENAKTSRSLLKKQRKVKINIHFNDSVTETFEYPSEDHALELYLEEHPHDTADILFLEDFGGGGGDVGESSDDTDTVDIIETPVTPRGNADDDLLKSNTALSSSSSLHSYRGRFQEEFVFGSSLTEPEPPPKVAKSEPVDDPDSMTLRPADEQELDTWSTNNSSDLLF</sequence>
<feature type="compositionally biased region" description="Polar residues" evidence="1">
    <location>
        <begin position="706"/>
        <end position="716"/>
    </location>
</feature>
<feature type="compositionally biased region" description="Polar residues" evidence="1">
    <location>
        <begin position="304"/>
        <end position="369"/>
    </location>
</feature>
<feature type="compositionally biased region" description="Polar residues" evidence="1">
    <location>
        <begin position="741"/>
        <end position="752"/>
    </location>
</feature>
<proteinExistence type="predicted"/>
<feature type="compositionally biased region" description="Polar residues" evidence="1">
    <location>
        <begin position="1004"/>
        <end position="1016"/>
    </location>
</feature>
<feature type="region of interest" description="Disordered" evidence="1">
    <location>
        <begin position="793"/>
        <end position="837"/>
    </location>
</feature>
<reference evidence="3" key="1">
    <citation type="submission" date="2025-08" db="UniProtKB">
        <authorList>
            <consortium name="RefSeq"/>
        </authorList>
    </citation>
    <scope>IDENTIFICATION</scope>
</reference>
<feature type="compositionally biased region" description="Polar residues" evidence="1">
    <location>
        <begin position="120"/>
        <end position="132"/>
    </location>
</feature>
<feature type="compositionally biased region" description="Low complexity" evidence="1">
    <location>
        <begin position="730"/>
        <end position="740"/>
    </location>
</feature>
<feature type="region of interest" description="Disordered" evidence="1">
    <location>
        <begin position="968"/>
        <end position="1016"/>
    </location>
</feature>
<feature type="compositionally biased region" description="Polar residues" evidence="1">
    <location>
        <begin position="377"/>
        <end position="409"/>
    </location>
</feature>
<gene>
    <name evidence="3" type="primary">LOC101854066</name>
</gene>